<evidence type="ECO:0000256" key="5">
    <source>
        <dbReference type="ARBA" id="ARBA00023159"/>
    </source>
</evidence>
<sequence length="252" mass="28905">MLFSENSYNTIALNANANNDHHDLYHDHDDLFNETPKVFNDDLLNQIDLNFISPSVSSDSDQSINSPDSILSNDDLEFDLLKPFIVDNNDINDIKIKKEEIDEDIFSNEINEIIHDVFNNVELEERSVSNPVISFNNEDLDTISNNKRSFSTTDLSSNSKKKATTSKKQKTDELGCTPYTRKQRFNPLPPIIIKNDGDAASIKRARNTEAARRSRARKMERMSQLENKCEDLINENNLLKLEIENLKNLLNK</sequence>
<feature type="domain" description="BZIP" evidence="11">
    <location>
        <begin position="203"/>
        <end position="252"/>
    </location>
</feature>
<evidence type="ECO:0000259" key="11">
    <source>
        <dbReference type="PROSITE" id="PS50217"/>
    </source>
</evidence>
<keyword evidence="13" id="KW-1185">Reference proteome</keyword>
<dbReference type="InterPro" id="IPR046347">
    <property type="entry name" value="bZIP_sf"/>
</dbReference>
<protein>
    <submittedName>
        <fullName evidence="12">Amino acid starvation-responsive transcription factor</fullName>
    </submittedName>
</protein>
<dbReference type="SUPFAM" id="SSF57959">
    <property type="entry name" value="Leucine zipper domain"/>
    <property type="match status" value="1"/>
</dbReference>
<dbReference type="AlphaFoldDB" id="A0AAV5RAN7"/>
<keyword evidence="9" id="KW-0175">Coiled coil</keyword>
<dbReference type="InterPro" id="IPR004827">
    <property type="entry name" value="bZIP"/>
</dbReference>
<evidence type="ECO:0000256" key="2">
    <source>
        <dbReference type="ARBA" id="ARBA00022605"/>
    </source>
</evidence>
<dbReference type="CDD" id="cd12193">
    <property type="entry name" value="bZIP_GCN4"/>
    <property type="match status" value="1"/>
</dbReference>
<keyword evidence="5" id="KW-0010">Activator</keyword>
<dbReference type="PROSITE" id="PS50217">
    <property type="entry name" value="BZIP"/>
    <property type="match status" value="1"/>
</dbReference>
<dbReference type="GO" id="GO:1903833">
    <property type="term" value="P:positive regulation of cellular response to amino acid starvation"/>
    <property type="evidence" value="ECO:0007669"/>
    <property type="project" value="TreeGrafter"/>
</dbReference>
<comment type="similarity">
    <text evidence="8">Belongs to the bZIP family. GCN4 subfamily.</text>
</comment>
<dbReference type="Pfam" id="PF00170">
    <property type="entry name" value="bZIP_1"/>
    <property type="match status" value="1"/>
</dbReference>
<evidence type="ECO:0000256" key="8">
    <source>
        <dbReference type="ARBA" id="ARBA00061302"/>
    </source>
</evidence>
<feature type="compositionally biased region" description="Polar residues" evidence="10">
    <location>
        <begin position="146"/>
        <end position="155"/>
    </location>
</feature>
<evidence type="ECO:0000256" key="9">
    <source>
        <dbReference type="SAM" id="Coils"/>
    </source>
</evidence>
<dbReference type="GO" id="GO:0005634">
    <property type="term" value="C:nucleus"/>
    <property type="evidence" value="ECO:0007669"/>
    <property type="project" value="UniProtKB-SubCell"/>
</dbReference>
<dbReference type="FunFam" id="3.30.160.60:FF:001491">
    <property type="entry name" value="Cross-pathway control protein A"/>
    <property type="match status" value="1"/>
</dbReference>
<dbReference type="GO" id="GO:0000978">
    <property type="term" value="F:RNA polymerase II cis-regulatory region sequence-specific DNA binding"/>
    <property type="evidence" value="ECO:0007669"/>
    <property type="project" value="TreeGrafter"/>
</dbReference>
<dbReference type="PANTHER" id="PTHR11462:SF35">
    <property type="entry name" value="TRANSCRIPTION FACTOR JRA"/>
    <property type="match status" value="1"/>
</dbReference>
<dbReference type="Gene3D" id="3.30.160.60">
    <property type="entry name" value="Classic Zinc Finger"/>
    <property type="match status" value="1"/>
</dbReference>
<gene>
    <name evidence="12" type="ORF">DAPK24_049430</name>
</gene>
<dbReference type="PANTHER" id="PTHR11462">
    <property type="entry name" value="JUN TRANSCRIPTION FACTOR-RELATED"/>
    <property type="match status" value="1"/>
</dbReference>
<dbReference type="GO" id="GO:0001080">
    <property type="term" value="P:nitrogen catabolite activation of transcription from RNA polymerase II promoter"/>
    <property type="evidence" value="ECO:0007669"/>
    <property type="project" value="TreeGrafter"/>
</dbReference>
<comment type="caution">
    <text evidence="12">The sequence shown here is derived from an EMBL/GenBank/DDBJ whole genome shotgun (WGS) entry which is preliminary data.</text>
</comment>
<evidence type="ECO:0000313" key="13">
    <source>
        <dbReference type="Proteomes" id="UP001378960"/>
    </source>
</evidence>
<evidence type="ECO:0000256" key="10">
    <source>
        <dbReference type="SAM" id="MobiDB-lite"/>
    </source>
</evidence>
<reference evidence="12 13" key="1">
    <citation type="journal article" date="2023" name="Elife">
        <title>Identification of key yeast species and microbe-microbe interactions impacting larval growth of Drosophila in the wild.</title>
        <authorList>
            <person name="Mure A."/>
            <person name="Sugiura Y."/>
            <person name="Maeda R."/>
            <person name="Honda K."/>
            <person name="Sakurai N."/>
            <person name="Takahashi Y."/>
            <person name="Watada M."/>
            <person name="Katoh T."/>
            <person name="Gotoh A."/>
            <person name="Gotoh Y."/>
            <person name="Taniguchi I."/>
            <person name="Nakamura K."/>
            <person name="Hayashi T."/>
            <person name="Katayama T."/>
            <person name="Uemura T."/>
            <person name="Hattori Y."/>
        </authorList>
    </citation>
    <scope>NUCLEOTIDE SEQUENCE [LARGE SCALE GENOMIC DNA]</scope>
    <source>
        <strain evidence="12 13">PK-24</strain>
    </source>
</reference>
<dbReference type="Proteomes" id="UP001378960">
    <property type="component" value="Unassembled WGS sequence"/>
</dbReference>
<accession>A0AAV5RAN7</accession>
<keyword evidence="6" id="KW-0804">Transcription</keyword>
<dbReference type="GO" id="GO:0008652">
    <property type="term" value="P:amino acid biosynthetic process"/>
    <property type="evidence" value="ECO:0007669"/>
    <property type="project" value="UniProtKB-KW"/>
</dbReference>
<comment type="subcellular location">
    <subcellularLocation>
        <location evidence="1">Nucleus</location>
    </subcellularLocation>
</comment>
<dbReference type="GO" id="GO:0005667">
    <property type="term" value="C:transcription regulator complex"/>
    <property type="evidence" value="ECO:0007669"/>
    <property type="project" value="TreeGrafter"/>
</dbReference>
<evidence type="ECO:0000256" key="4">
    <source>
        <dbReference type="ARBA" id="ARBA00023125"/>
    </source>
</evidence>
<keyword evidence="3" id="KW-0805">Transcription regulation</keyword>
<keyword evidence="4" id="KW-0238">DNA-binding</keyword>
<dbReference type="GO" id="GO:0000981">
    <property type="term" value="F:DNA-binding transcription factor activity, RNA polymerase II-specific"/>
    <property type="evidence" value="ECO:0007669"/>
    <property type="project" value="TreeGrafter"/>
</dbReference>
<feature type="coiled-coil region" evidence="9">
    <location>
        <begin position="208"/>
        <end position="249"/>
    </location>
</feature>
<dbReference type="SMART" id="SM00338">
    <property type="entry name" value="BRLZ"/>
    <property type="match status" value="1"/>
</dbReference>
<evidence type="ECO:0000256" key="6">
    <source>
        <dbReference type="ARBA" id="ARBA00023163"/>
    </source>
</evidence>
<proteinExistence type="inferred from homology"/>
<dbReference type="PROSITE" id="PS00036">
    <property type="entry name" value="BZIP_BASIC"/>
    <property type="match status" value="1"/>
</dbReference>
<evidence type="ECO:0000256" key="7">
    <source>
        <dbReference type="ARBA" id="ARBA00023242"/>
    </source>
</evidence>
<name>A0AAV5RAN7_PICKL</name>
<keyword evidence="2" id="KW-0028">Amino-acid biosynthesis</keyword>
<evidence type="ECO:0000256" key="3">
    <source>
        <dbReference type="ARBA" id="ARBA00023015"/>
    </source>
</evidence>
<evidence type="ECO:0000256" key="1">
    <source>
        <dbReference type="ARBA" id="ARBA00004123"/>
    </source>
</evidence>
<organism evidence="12 13">
    <name type="scientific">Pichia kluyveri</name>
    <name type="common">Yeast</name>
    <dbReference type="NCBI Taxonomy" id="36015"/>
    <lineage>
        <taxon>Eukaryota</taxon>
        <taxon>Fungi</taxon>
        <taxon>Dikarya</taxon>
        <taxon>Ascomycota</taxon>
        <taxon>Saccharomycotina</taxon>
        <taxon>Pichiomycetes</taxon>
        <taxon>Pichiales</taxon>
        <taxon>Pichiaceae</taxon>
        <taxon>Pichia</taxon>
    </lineage>
</organism>
<keyword evidence="7" id="KW-0539">Nucleus</keyword>
<feature type="compositionally biased region" description="Basic residues" evidence="10">
    <location>
        <begin position="159"/>
        <end position="168"/>
    </location>
</feature>
<feature type="region of interest" description="Disordered" evidence="10">
    <location>
        <begin position="146"/>
        <end position="172"/>
    </location>
</feature>
<dbReference type="InterPro" id="IPR050946">
    <property type="entry name" value="AP-1_TF_bZIP"/>
</dbReference>
<dbReference type="EMBL" id="BTGB01000009">
    <property type="protein sequence ID" value="GMM48345.1"/>
    <property type="molecule type" value="Genomic_DNA"/>
</dbReference>
<evidence type="ECO:0000313" key="12">
    <source>
        <dbReference type="EMBL" id="GMM48345.1"/>
    </source>
</evidence>